<dbReference type="NCBIfam" id="NF008769">
    <property type="entry name" value="PRK11798.2-5"/>
    <property type="match status" value="1"/>
</dbReference>
<dbReference type="KEGG" id="hha:Hhal_2105"/>
<protein>
    <submittedName>
        <fullName evidence="2">Stringent starvation protein B</fullName>
    </submittedName>
</protein>
<dbReference type="PIRSF" id="PIRSF005276">
    <property type="entry name" value="SspB"/>
    <property type="match status" value="1"/>
</dbReference>
<keyword evidence="3" id="KW-1185">Reference proteome</keyword>
<dbReference type="STRING" id="349124.Hhal_2105"/>
<dbReference type="InterPro" id="IPR007481">
    <property type="entry name" value="SspB"/>
</dbReference>
<dbReference type="PANTHER" id="PTHR37486">
    <property type="entry name" value="STRINGENT STARVATION PROTEIN B"/>
    <property type="match status" value="1"/>
</dbReference>
<dbReference type="AlphaFoldDB" id="A1WYV7"/>
<dbReference type="RefSeq" id="WP_011814891.1">
    <property type="nucleotide sequence ID" value="NC_008789.1"/>
</dbReference>
<proteinExistence type="predicted"/>
<feature type="compositionally biased region" description="Acidic residues" evidence="1">
    <location>
        <begin position="101"/>
        <end position="123"/>
    </location>
</feature>
<organism evidence="2 3">
    <name type="scientific">Halorhodospira halophila (strain DSM 244 / SL1)</name>
    <name type="common">Ectothiorhodospira halophila (strain DSM 244 / SL1)</name>
    <dbReference type="NCBI Taxonomy" id="349124"/>
    <lineage>
        <taxon>Bacteria</taxon>
        <taxon>Pseudomonadati</taxon>
        <taxon>Pseudomonadota</taxon>
        <taxon>Gammaproteobacteria</taxon>
        <taxon>Chromatiales</taxon>
        <taxon>Ectothiorhodospiraceae</taxon>
        <taxon>Halorhodospira</taxon>
    </lineage>
</organism>
<dbReference type="PANTHER" id="PTHR37486:SF1">
    <property type="entry name" value="STRINGENT STARVATION PROTEIN B"/>
    <property type="match status" value="1"/>
</dbReference>
<reference evidence="3" key="1">
    <citation type="submission" date="2006-12" db="EMBL/GenBank/DDBJ databases">
        <title>Complete sequence of Halorhodospira halophila SL1.</title>
        <authorList>
            <consortium name="US DOE Joint Genome Institute"/>
            <person name="Copeland A."/>
            <person name="Lucas S."/>
            <person name="Lapidus A."/>
            <person name="Barry K."/>
            <person name="Detter J.C."/>
            <person name="Glavina del Rio T."/>
            <person name="Hammon N."/>
            <person name="Israni S."/>
            <person name="Dalin E."/>
            <person name="Tice H."/>
            <person name="Pitluck S."/>
            <person name="Saunders E."/>
            <person name="Brettin T."/>
            <person name="Bruce D."/>
            <person name="Han C."/>
            <person name="Tapia R."/>
            <person name="Schmutz J."/>
            <person name="Larimer F."/>
            <person name="Land M."/>
            <person name="Hauser L."/>
            <person name="Kyrpides N."/>
            <person name="Mikhailova N."/>
            <person name="Hoff W."/>
            <person name="Richardson P."/>
        </authorList>
    </citation>
    <scope>NUCLEOTIDE SEQUENCE [LARGE SCALE GENOMIC DNA]</scope>
    <source>
        <strain evidence="3">DSM 244 / SL1</strain>
    </source>
</reference>
<accession>A1WYV7</accession>
<dbReference type="SUPFAM" id="SSF101738">
    <property type="entry name" value="SspB-like"/>
    <property type="match status" value="1"/>
</dbReference>
<feature type="region of interest" description="Disordered" evidence="1">
    <location>
        <begin position="97"/>
        <end position="142"/>
    </location>
</feature>
<evidence type="ECO:0000256" key="1">
    <source>
        <dbReference type="SAM" id="MobiDB-lite"/>
    </source>
</evidence>
<evidence type="ECO:0000313" key="2">
    <source>
        <dbReference type="EMBL" id="ABM62869.1"/>
    </source>
</evidence>
<dbReference type="Pfam" id="PF04386">
    <property type="entry name" value="SspB"/>
    <property type="match status" value="1"/>
</dbReference>
<name>A1WYV7_HALHL</name>
<dbReference type="EMBL" id="CP000544">
    <property type="protein sequence ID" value="ABM62869.1"/>
    <property type="molecule type" value="Genomic_DNA"/>
</dbReference>
<dbReference type="GO" id="GO:0005840">
    <property type="term" value="C:ribosome"/>
    <property type="evidence" value="ECO:0007669"/>
    <property type="project" value="TreeGrafter"/>
</dbReference>
<gene>
    <name evidence="2" type="ordered locus">Hhal_2105</name>
</gene>
<reference evidence="2 3" key="2">
    <citation type="journal article" date="2013" name="Stand. Genomic Sci.">
        <title>Complete genome sequence of Halorhodospira halophila SL1.</title>
        <authorList>
            <person name="Challacombe J.F."/>
            <person name="Majid S."/>
            <person name="Deole R."/>
            <person name="Brettin T.S."/>
            <person name="Bruce D."/>
            <person name="Delano S.F."/>
            <person name="Detter J.C."/>
            <person name="Gleasner C.D."/>
            <person name="Han C.S."/>
            <person name="Misra M."/>
            <person name="Reitenga K.G."/>
            <person name="Mikhailova N."/>
            <person name="Woyke T."/>
            <person name="Pitluck S."/>
            <person name="Nolan M."/>
            <person name="Land M.L."/>
            <person name="Saunders E."/>
            <person name="Tapia R."/>
            <person name="Lapidus A."/>
            <person name="Ivanova N."/>
            <person name="Hoff W.D."/>
        </authorList>
    </citation>
    <scope>NUCLEOTIDE SEQUENCE [LARGE SCALE GENOMIC DNA]</scope>
    <source>
        <strain evidence="3">DSM 244 / SL1</strain>
    </source>
</reference>
<dbReference type="HOGENOM" id="CLU_118425_2_0_6"/>
<dbReference type="Proteomes" id="UP000000647">
    <property type="component" value="Chromosome"/>
</dbReference>
<dbReference type="GO" id="GO:0045732">
    <property type="term" value="P:positive regulation of protein catabolic process"/>
    <property type="evidence" value="ECO:0007669"/>
    <property type="project" value="TreeGrafter"/>
</dbReference>
<dbReference type="eggNOG" id="COG2969">
    <property type="taxonomic scope" value="Bacteria"/>
</dbReference>
<dbReference type="Gene3D" id="2.30.30.220">
    <property type="entry name" value="SspB-like"/>
    <property type="match status" value="1"/>
</dbReference>
<dbReference type="GO" id="GO:0005829">
    <property type="term" value="C:cytosol"/>
    <property type="evidence" value="ECO:0007669"/>
    <property type="project" value="TreeGrafter"/>
</dbReference>
<sequence length="142" mass="15482">MTPSRPYLIRAIYEWIADNGYTPYLLVDASREDVDAPLEYAEDGRLVLNVAPRAVQGLNMGNDEIVFRARFGGVPRGVQVPVNAVMAIYARENGQGMLFGEGDDAESEEYEALDAGQDSDDDHDGPPDGPSGGKRPNLRVVK</sequence>
<evidence type="ECO:0000313" key="3">
    <source>
        <dbReference type="Proteomes" id="UP000000647"/>
    </source>
</evidence>
<dbReference type="OrthoDB" id="9797358at2"/>
<dbReference type="InterPro" id="IPR036760">
    <property type="entry name" value="SspB-like_sf"/>
</dbReference>